<accession>A0ACC2UWN9</accession>
<name>A0ACC2UWN9_9TREE</name>
<protein>
    <submittedName>
        <fullName evidence="1">Uncharacterized protein</fullName>
    </submittedName>
</protein>
<comment type="caution">
    <text evidence="1">The sequence shown here is derived from an EMBL/GenBank/DDBJ whole genome shotgun (WGS) entry which is preliminary data.</text>
</comment>
<gene>
    <name evidence="1" type="ORF">QFC21_007227</name>
</gene>
<sequence length="506" mass="56906">MAAPPPPAAPAAAESGFHAALRYTGVPPSVLKWRPRLPSKKMAVFLTLVGGGTYAYWYDRKECARIKEEYVQRVAHLAKVPMEGSLAFGRKVTVYAAKWPEDDDYERGLKYFKRYVKPVLVSAAIDYDLVSSPQYGSLTRHLQAKIIKARRRALSKQLGLDATTPLEDPEPWFLAGTPGQLSPEQKEQREVEGGVVIIGRHTLKEYMEGLRRGWMCGVAKFDREKQVETLVNADGFFDIPEAVADAPSIDYVHEEIPAPPVAAPQPQKPFGLGALPFNKPMPSAIANTPAKPAVDPETLIPESAHAPPTTLAPQPSMLLLPWMNHLGFKQVPWMLLDAFNERAKYREGGEAAMKLIFGGVRDFQGRDVDVLQQDSSDLMQQNTTSEASAAVPTDLDFDIEVEEFYKKSFKDLPTRIQKLRDTYYGDLRTRLQTARDLAAGVREPTKDEITKPPLKEDELKAERLKKEIRWRNEEEGYEIVKRGTPVTWMTRWNGWLKVYTEAEGEL</sequence>
<dbReference type="Proteomes" id="UP001227268">
    <property type="component" value="Unassembled WGS sequence"/>
</dbReference>
<proteinExistence type="predicted"/>
<organism evidence="1 2">
    <name type="scientific">Naganishia friedmannii</name>
    <dbReference type="NCBI Taxonomy" id="89922"/>
    <lineage>
        <taxon>Eukaryota</taxon>
        <taxon>Fungi</taxon>
        <taxon>Dikarya</taxon>
        <taxon>Basidiomycota</taxon>
        <taxon>Agaricomycotina</taxon>
        <taxon>Tremellomycetes</taxon>
        <taxon>Filobasidiales</taxon>
        <taxon>Filobasidiaceae</taxon>
        <taxon>Naganishia</taxon>
    </lineage>
</organism>
<keyword evidence="2" id="KW-1185">Reference proteome</keyword>
<evidence type="ECO:0000313" key="1">
    <source>
        <dbReference type="EMBL" id="KAJ9091372.1"/>
    </source>
</evidence>
<reference evidence="1" key="1">
    <citation type="submission" date="2023-04" db="EMBL/GenBank/DDBJ databases">
        <title>Draft Genome sequencing of Naganishia species isolated from polar environments using Oxford Nanopore Technology.</title>
        <authorList>
            <person name="Leo P."/>
            <person name="Venkateswaran K."/>
        </authorList>
    </citation>
    <scope>NUCLEOTIDE SEQUENCE</scope>
    <source>
        <strain evidence="1">MNA-CCFEE 5423</strain>
    </source>
</reference>
<evidence type="ECO:0000313" key="2">
    <source>
        <dbReference type="Proteomes" id="UP001227268"/>
    </source>
</evidence>
<dbReference type="EMBL" id="JASBWT010000054">
    <property type="protein sequence ID" value="KAJ9091372.1"/>
    <property type="molecule type" value="Genomic_DNA"/>
</dbReference>